<feature type="region of interest" description="Disordered" evidence="1">
    <location>
        <begin position="506"/>
        <end position="545"/>
    </location>
</feature>
<evidence type="ECO:0000313" key="2">
    <source>
        <dbReference type="EMBL" id="CAD6196682.1"/>
    </source>
</evidence>
<gene>
    <name evidence="2" type="ORF">CAUJ_LOCUS12595</name>
</gene>
<reference evidence="2" key="1">
    <citation type="submission" date="2020-10" db="EMBL/GenBank/DDBJ databases">
        <authorList>
            <person name="Kikuchi T."/>
        </authorList>
    </citation>
    <scope>NUCLEOTIDE SEQUENCE</scope>
    <source>
        <strain evidence="2">NKZ352</strain>
    </source>
</reference>
<feature type="region of interest" description="Disordered" evidence="1">
    <location>
        <begin position="1"/>
        <end position="24"/>
    </location>
</feature>
<proteinExistence type="predicted"/>
<feature type="compositionally biased region" description="Polar residues" evidence="1">
    <location>
        <begin position="349"/>
        <end position="359"/>
    </location>
</feature>
<feature type="compositionally biased region" description="Low complexity" evidence="1">
    <location>
        <begin position="513"/>
        <end position="528"/>
    </location>
</feature>
<sequence>MGSRHRQKVPIERKSRAPSCHGYRPRCETVTETYTKEVFMRPAQHGSTRRRPSSLEPYCEDRKLRDENGNRINSRHFPVVKVDCDRERPSSRVSEYFRETVDYGDFEKHRQIRREAPVSHRRPLRTSPPEVIVTSPSPRDGAQKTVLVRHSDDVPLLKPTVRTPSPTRDLPVREIRYDKKLIGHGCTPSGHRESINLYGKPPPLKAPRGHLRHIDSSSDSSVSDFGDVRNRHNIFVDAATGYPVPPCADKKGLPRININVYFKPVEKPISSNLEELDGFKPCSDFLIKKPLEIECLKREDNELQTCVIPAIPDTCSPSPTAPTPQFRTITPSSFYQQRNVERQEEIRQSSRFTDASRTCRTPEPQIIDSNLRSSSRTTTVRSNSRSESYDKTIFGEKIQRPPLPPRKESEFSSRMTPPVARGEYICHGTPKAPLACPESCRLDSPVPIRPPSVHTVYTEPLCRVPDVNLAPAVQVARICEVPRKSDYPQPVYNVPIQYGGEKAPECQPQLIKSSSSSYSRSSNTSMKSAPKCPPEPSQKDFYNQERRMEEVVHVRERYERDETVRRFYPMTSV</sequence>
<dbReference type="Proteomes" id="UP000835052">
    <property type="component" value="Unassembled WGS sequence"/>
</dbReference>
<dbReference type="EMBL" id="CAJGYM010000077">
    <property type="protein sequence ID" value="CAD6196682.1"/>
    <property type="molecule type" value="Genomic_DNA"/>
</dbReference>
<keyword evidence="3" id="KW-1185">Reference proteome</keyword>
<feature type="region of interest" description="Disordered" evidence="1">
    <location>
        <begin position="113"/>
        <end position="141"/>
    </location>
</feature>
<evidence type="ECO:0000313" key="3">
    <source>
        <dbReference type="Proteomes" id="UP000835052"/>
    </source>
</evidence>
<evidence type="ECO:0000256" key="1">
    <source>
        <dbReference type="SAM" id="MobiDB-lite"/>
    </source>
</evidence>
<accession>A0A8S1HJA5</accession>
<name>A0A8S1HJA5_9PELO</name>
<feature type="region of interest" description="Disordered" evidence="1">
    <location>
        <begin position="341"/>
        <end position="391"/>
    </location>
</feature>
<organism evidence="2 3">
    <name type="scientific">Caenorhabditis auriculariae</name>
    <dbReference type="NCBI Taxonomy" id="2777116"/>
    <lineage>
        <taxon>Eukaryota</taxon>
        <taxon>Metazoa</taxon>
        <taxon>Ecdysozoa</taxon>
        <taxon>Nematoda</taxon>
        <taxon>Chromadorea</taxon>
        <taxon>Rhabditida</taxon>
        <taxon>Rhabditina</taxon>
        <taxon>Rhabditomorpha</taxon>
        <taxon>Rhabditoidea</taxon>
        <taxon>Rhabditidae</taxon>
        <taxon>Peloderinae</taxon>
        <taxon>Caenorhabditis</taxon>
    </lineage>
</organism>
<protein>
    <submittedName>
        <fullName evidence="2">Uncharacterized protein</fullName>
    </submittedName>
</protein>
<feature type="compositionally biased region" description="Low complexity" evidence="1">
    <location>
        <begin position="369"/>
        <end position="386"/>
    </location>
</feature>
<dbReference type="AlphaFoldDB" id="A0A8S1HJA5"/>
<comment type="caution">
    <text evidence="2">The sequence shown here is derived from an EMBL/GenBank/DDBJ whole genome shotgun (WGS) entry which is preliminary data.</text>
</comment>